<keyword evidence="3" id="KW-1185">Reference proteome</keyword>
<dbReference type="AlphaFoldDB" id="A0ABD1XM36"/>
<name>A0ABD1XM36_9MARC</name>
<comment type="caution">
    <text evidence="2">The sequence shown here is derived from an EMBL/GenBank/DDBJ whole genome shotgun (WGS) entry which is preliminary data.</text>
</comment>
<feature type="region of interest" description="Disordered" evidence="1">
    <location>
        <begin position="1"/>
        <end position="30"/>
    </location>
</feature>
<evidence type="ECO:0000256" key="1">
    <source>
        <dbReference type="SAM" id="MobiDB-lite"/>
    </source>
</evidence>
<organism evidence="2 3">
    <name type="scientific">Riccia fluitans</name>
    <dbReference type="NCBI Taxonomy" id="41844"/>
    <lineage>
        <taxon>Eukaryota</taxon>
        <taxon>Viridiplantae</taxon>
        <taxon>Streptophyta</taxon>
        <taxon>Embryophyta</taxon>
        <taxon>Marchantiophyta</taxon>
        <taxon>Marchantiopsida</taxon>
        <taxon>Marchantiidae</taxon>
        <taxon>Marchantiales</taxon>
        <taxon>Ricciaceae</taxon>
        <taxon>Riccia</taxon>
    </lineage>
</organism>
<proteinExistence type="predicted"/>
<protein>
    <submittedName>
        <fullName evidence="2">Uncharacterized protein</fullName>
    </submittedName>
</protein>
<feature type="region of interest" description="Disordered" evidence="1">
    <location>
        <begin position="77"/>
        <end position="103"/>
    </location>
</feature>
<evidence type="ECO:0000313" key="3">
    <source>
        <dbReference type="Proteomes" id="UP001605036"/>
    </source>
</evidence>
<evidence type="ECO:0000313" key="2">
    <source>
        <dbReference type="EMBL" id="KAL2610007.1"/>
    </source>
</evidence>
<reference evidence="2 3" key="1">
    <citation type="submission" date="2024-09" db="EMBL/GenBank/DDBJ databases">
        <title>Chromosome-scale assembly of Riccia fluitans.</title>
        <authorList>
            <person name="Paukszto L."/>
            <person name="Sawicki J."/>
            <person name="Karawczyk K."/>
            <person name="Piernik-Szablinska J."/>
            <person name="Szczecinska M."/>
            <person name="Mazdziarz M."/>
        </authorList>
    </citation>
    <scope>NUCLEOTIDE SEQUENCE [LARGE SCALE GENOMIC DNA]</scope>
    <source>
        <strain evidence="2">Rf_01</strain>
        <tissue evidence="2">Aerial parts of the thallus</tissue>
    </source>
</reference>
<feature type="compositionally biased region" description="Acidic residues" evidence="1">
    <location>
        <begin position="83"/>
        <end position="97"/>
    </location>
</feature>
<dbReference type="EMBL" id="JBHFFA010000008">
    <property type="protein sequence ID" value="KAL2610007.1"/>
    <property type="molecule type" value="Genomic_DNA"/>
</dbReference>
<dbReference type="Proteomes" id="UP001605036">
    <property type="component" value="Unassembled WGS sequence"/>
</dbReference>
<gene>
    <name evidence="2" type="ORF">R1flu_028580</name>
</gene>
<sequence>MNSHNSSRHYDRSIAPAGVPDTRSPLDRIRSLERRRNVEWKREQLRREQGSQQNVLSLALKPMSIGERVRTEVKKLLSRTTEDVSDDGETDSDSDEDGVIRRGGGGNPGVGIIWRISFWATMSLFTWVFLNGPRIQASFVPDIVERDPIPRIRHRNRRPRIHR</sequence>
<accession>A0ABD1XM36</accession>